<feature type="site" description="Participates in the substrate recognition with KAPA and in a stacking interaction with the adenine ring of SAM" evidence="9">
    <location>
        <position position="26"/>
    </location>
</feature>
<dbReference type="Proteomes" id="UP000054262">
    <property type="component" value="Unassembled WGS sequence"/>
</dbReference>
<dbReference type="GO" id="GO:0009102">
    <property type="term" value="P:biotin biosynthetic process"/>
    <property type="evidence" value="ECO:0007669"/>
    <property type="project" value="UniProtKB-UniRule"/>
</dbReference>
<evidence type="ECO:0000256" key="7">
    <source>
        <dbReference type="ARBA" id="ARBA00022898"/>
    </source>
</evidence>
<gene>
    <name evidence="9" type="primary">bioA</name>
    <name evidence="10" type="ORF">MB2181_06390</name>
</gene>
<feature type="binding site" evidence="9">
    <location>
        <position position="260"/>
    </location>
    <ligand>
        <name>pyridoxal 5'-phosphate</name>
        <dbReference type="ChEBI" id="CHEBI:597326"/>
    </ligand>
</feature>
<accession>A0P825</accession>
<dbReference type="PANTHER" id="PTHR42684:SF3">
    <property type="entry name" value="ADENOSYLMETHIONINE-8-AMINO-7-OXONONANOATE AMINOTRANSFERASE"/>
    <property type="match status" value="1"/>
</dbReference>
<dbReference type="EMBL" id="AAUX01000001">
    <property type="protein sequence ID" value="EAV47685.1"/>
    <property type="molecule type" value="Genomic_DNA"/>
</dbReference>
<dbReference type="PIRSF" id="PIRSF000521">
    <property type="entry name" value="Transaminase_4ab_Lys_Orn"/>
    <property type="match status" value="1"/>
</dbReference>
<reference evidence="10 11" key="1">
    <citation type="submission" date="2006-11" db="EMBL/GenBank/DDBJ databases">
        <authorList>
            <person name="Giovannoni S."/>
            <person name="Vergin K."/>
            <person name="Ferriera S."/>
            <person name="Johnson J."/>
            <person name="Kravitz S."/>
            <person name="Beeson K."/>
            <person name="Sutton G."/>
            <person name="Rogers Y.-H."/>
            <person name="Friedman R."/>
            <person name="Frazier M."/>
            <person name="Venter J.C."/>
        </authorList>
    </citation>
    <scope>NUCLEOTIDE SEQUENCE [LARGE SCALE GENOMIC DNA]</scope>
    <source>
        <strain evidence="10 11">HTCC2181</strain>
    </source>
</reference>
<keyword evidence="7 9" id="KW-0663">Pyridoxal phosphate</keyword>
<dbReference type="EC" id="2.6.1.62" evidence="9"/>
<evidence type="ECO:0000256" key="3">
    <source>
        <dbReference type="ARBA" id="ARBA00022576"/>
    </source>
</evidence>
<dbReference type="SUPFAM" id="SSF53383">
    <property type="entry name" value="PLP-dependent transferases"/>
    <property type="match status" value="1"/>
</dbReference>
<dbReference type="GO" id="GO:0030170">
    <property type="term" value="F:pyridoxal phosphate binding"/>
    <property type="evidence" value="ECO:0007669"/>
    <property type="project" value="UniProtKB-UniRule"/>
</dbReference>
<evidence type="ECO:0000256" key="6">
    <source>
        <dbReference type="ARBA" id="ARBA00022756"/>
    </source>
</evidence>
<keyword evidence="11" id="KW-1185">Reference proteome</keyword>
<evidence type="ECO:0000256" key="8">
    <source>
        <dbReference type="ARBA" id="ARBA00048449"/>
    </source>
</evidence>
<proteinExistence type="inferred from homology"/>
<keyword evidence="6 9" id="KW-0093">Biotin biosynthesis</keyword>
<dbReference type="InterPro" id="IPR015421">
    <property type="entry name" value="PyrdxlP-dep_Trfase_major"/>
</dbReference>
<feature type="binding site" evidence="9">
    <location>
        <position position="323"/>
    </location>
    <ligand>
        <name>substrate</name>
    </ligand>
</feature>
<evidence type="ECO:0000256" key="9">
    <source>
        <dbReference type="HAMAP-Rule" id="MF_00834"/>
    </source>
</evidence>
<feature type="binding site" evidence="9">
    <location>
        <position position="289"/>
    </location>
    <ligand>
        <name>substrate</name>
    </ligand>
</feature>
<evidence type="ECO:0000313" key="10">
    <source>
        <dbReference type="EMBL" id="EAV47685.1"/>
    </source>
</evidence>
<feature type="binding site" evidence="9">
    <location>
        <position position="154"/>
    </location>
    <ligand>
        <name>substrate</name>
    </ligand>
</feature>
<dbReference type="CDD" id="cd00610">
    <property type="entry name" value="OAT_like"/>
    <property type="match status" value="1"/>
</dbReference>
<dbReference type="AlphaFoldDB" id="A0P825"/>
<keyword evidence="5 9" id="KW-0949">S-adenosyl-L-methionine</keyword>
<feature type="binding site" evidence="9">
    <location>
        <position position="63"/>
    </location>
    <ligand>
        <name>substrate</name>
    </ligand>
</feature>
<comment type="similarity">
    <text evidence="9">Belongs to the class-III pyridoxal-phosphate-dependent aminotransferase family. BioA subfamily.</text>
</comment>
<comment type="function">
    <text evidence="9">Catalyzes the transfer of the alpha-amino group from S-adenosyl-L-methionine (SAM) to 7-keto-8-aminopelargonic acid (KAPA) to form 7,8-diaminopelargonic acid (DAPA). It is the only aminotransferase known to utilize SAM as an amino donor.</text>
</comment>
<feature type="binding site" evidence="9">
    <location>
        <begin position="121"/>
        <end position="122"/>
    </location>
    <ligand>
        <name>pyridoxal 5'-phosphate</name>
        <dbReference type="ChEBI" id="CHEBI:597326"/>
    </ligand>
</feature>
<keyword evidence="4 9" id="KW-0808">Transferase</keyword>
<protein>
    <recommendedName>
        <fullName evidence="9">Adenosylmethionine-8-amino-7-oxononanoate aminotransferase</fullName>
        <ecNumber evidence="9">2.6.1.62</ecNumber>
    </recommendedName>
    <alternativeName>
        <fullName evidence="9">7,8-diamino-pelargonic acid aminotransferase</fullName>
        <shortName evidence="9">DAPA AT</shortName>
        <shortName evidence="9">DAPA aminotransferase</shortName>
    </alternativeName>
    <alternativeName>
        <fullName evidence="9">7,8-diaminononanoate synthase</fullName>
        <shortName evidence="9">DANS</shortName>
    </alternativeName>
    <alternativeName>
        <fullName evidence="9">Diaminopelargonic acid synthase</fullName>
    </alternativeName>
</protein>
<organism evidence="10 11">
    <name type="scientific">Methylophilales bacterium HTCC2181</name>
    <dbReference type="NCBI Taxonomy" id="383631"/>
    <lineage>
        <taxon>Bacteria</taxon>
        <taxon>Pseudomonadati</taxon>
        <taxon>Pseudomonadota</taxon>
        <taxon>Betaproteobacteria</taxon>
        <taxon>Nitrosomonadales</taxon>
        <taxon>OM43 clade</taxon>
    </lineage>
</organism>
<dbReference type="Gene3D" id="3.40.640.10">
    <property type="entry name" value="Type I PLP-dependent aspartate aminotransferase-like (Major domain)"/>
    <property type="match status" value="1"/>
</dbReference>
<dbReference type="InterPro" id="IPR049704">
    <property type="entry name" value="Aminotrans_3_PPA_site"/>
</dbReference>
<dbReference type="InterPro" id="IPR005815">
    <property type="entry name" value="BioA"/>
</dbReference>
<evidence type="ECO:0000256" key="2">
    <source>
        <dbReference type="ARBA" id="ARBA00005063"/>
    </source>
</evidence>
<dbReference type="GO" id="GO:0004015">
    <property type="term" value="F:adenosylmethionine-8-amino-7-oxononanoate transaminase activity"/>
    <property type="evidence" value="ECO:0007669"/>
    <property type="project" value="UniProtKB-UniRule"/>
</dbReference>
<name>A0P825_9PROT</name>
<sequence length="440" mass="50312">MYESSTLAMKNKSIIKRSLKSVWHPCSQMKHYEEQLLIPIEKGRGSWLIDFEGKKYLDATSSWWVNLFGHNNTTIKGFVSKQLNQLEHSMIAGMTHEPVISLSEQLSELTGLGHCFYGSDGANAIEIALKMSSHYWREKGNIKKTKIVYLQNSYHGETLGALSVTDVPIFREHYSQLMQKHLQVDSPDWRLKEPNQSIKEFTSAKVEKVRELFEQKAHVISSFILEPLVQCASGMGIYDKQYLQDIRKLCDEYSIHMIVDEIAVGFGRTGKLFAHQYADITPDFLCLSKGLTGGYLPLSVTLTRDKIYDSFYHRDVRKGFLHSHSYTGNPLACSAALGTLSIFKNNDVMGNNAIKAKKINKLIENHKDLPISQLRNIGMIWAFELNSQVNIQKVVQSCVDNGLYIRPINRTIYFMPSYTINDFEMRHMIKTSEEAIKRHA</sequence>
<feature type="binding site" evidence="9">
    <location>
        <position position="406"/>
    </location>
    <ligand>
        <name>substrate</name>
    </ligand>
</feature>
<comment type="catalytic activity">
    <reaction evidence="8 9">
        <text>(8S)-8-amino-7-oxononanoate + S-adenosyl-L-methionine = S-adenosyl-4-methylsulfanyl-2-oxobutanoate + (7R,8S)-7,8-diammoniononanoate</text>
        <dbReference type="Rhea" id="RHEA:16861"/>
        <dbReference type="ChEBI" id="CHEBI:16490"/>
        <dbReference type="ChEBI" id="CHEBI:59789"/>
        <dbReference type="ChEBI" id="CHEBI:149468"/>
        <dbReference type="ChEBI" id="CHEBI:149469"/>
        <dbReference type="EC" id="2.6.1.62"/>
    </reaction>
</comment>
<comment type="subunit">
    <text evidence="9">Homodimer.</text>
</comment>
<comment type="caution">
    <text evidence="10">The sequence shown here is derived from an EMBL/GenBank/DDBJ whole genome shotgun (WGS) entry which is preliminary data.</text>
</comment>
<evidence type="ECO:0000256" key="4">
    <source>
        <dbReference type="ARBA" id="ARBA00022679"/>
    </source>
</evidence>
<dbReference type="Gene3D" id="3.90.1150.10">
    <property type="entry name" value="Aspartate Aminotransferase, domain 1"/>
    <property type="match status" value="1"/>
</dbReference>
<dbReference type="InterPro" id="IPR015424">
    <property type="entry name" value="PyrdxlP-dep_Trfase"/>
</dbReference>
<feature type="binding site" evidence="9">
    <location>
        <begin position="324"/>
        <end position="325"/>
    </location>
    <ligand>
        <name>pyridoxal 5'-phosphate</name>
        <dbReference type="ChEBI" id="CHEBI:597326"/>
    </ligand>
</feature>
<comment type="subcellular location">
    <subcellularLocation>
        <location evidence="9">Cytoplasm</location>
    </subcellularLocation>
</comment>
<comment type="pathway">
    <text evidence="2 9">Cofactor biosynthesis; biotin biosynthesis; 7,8-diaminononanoate from 8-amino-7-oxononanoate (SAM route): step 1/1.</text>
</comment>
<dbReference type="Pfam" id="PF00202">
    <property type="entry name" value="Aminotran_3"/>
    <property type="match status" value="1"/>
</dbReference>
<evidence type="ECO:0000256" key="1">
    <source>
        <dbReference type="ARBA" id="ARBA00001933"/>
    </source>
</evidence>
<dbReference type="PROSITE" id="PS00600">
    <property type="entry name" value="AA_TRANSFER_CLASS_3"/>
    <property type="match status" value="1"/>
</dbReference>
<dbReference type="HAMAP" id="MF_00834">
    <property type="entry name" value="BioA"/>
    <property type="match status" value="1"/>
</dbReference>
<feature type="modified residue" description="N6-(pyridoxal phosphate)lysine" evidence="9">
    <location>
        <position position="289"/>
    </location>
</feature>
<dbReference type="InterPro" id="IPR005814">
    <property type="entry name" value="Aminotrans_3"/>
</dbReference>
<dbReference type="NCBIfam" id="TIGR00508">
    <property type="entry name" value="bioA"/>
    <property type="match status" value="1"/>
</dbReference>
<keyword evidence="3 9" id="KW-0032">Aminotransferase</keyword>
<dbReference type="InterPro" id="IPR015422">
    <property type="entry name" value="PyrdxlP-dep_Trfase_small"/>
</dbReference>
<dbReference type="UniPathway" id="UPA00078">
    <property type="reaction ID" value="UER00160"/>
</dbReference>
<dbReference type="GO" id="GO:0005737">
    <property type="term" value="C:cytoplasm"/>
    <property type="evidence" value="ECO:0007669"/>
    <property type="project" value="UniProtKB-SubCell"/>
</dbReference>
<keyword evidence="9" id="KW-0963">Cytoplasm</keyword>
<dbReference type="PANTHER" id="PTHR42684">
    <property type="entry name" value="ADENOSYLMETHIONINE-8-AMINO-7-OXONONANOATE AMINOTRANSFERASE"/>
    <property type="match status" value="1"/>
</dbReference>
<evidence type="ECO:0000256" key="5">
    <source>
        <dbReference type="ARBA" id="ARBA00022691"/>
    </source>
</evidence>
<evidence type="ECO:0000313" key="11">
    <source>
        <dbReference type="Proteomes" id="UP000054262"/>
    </source>
</evidence>
<comment type="cofactor">
    <cofactor evidence="1 9">
        <name>pyridoxal 5'-phosphate</name>
        <dbReference type="ChEBI" id="CHEBI:597326"/>
    </cofactor>
</comment>